<evidence type="ECO:0000256" key="4">
    <source>
        <dbReference type="ARBA" id="ARBA00023136"/>
    </source>
</evidence>
<keyword evidence="3 5" id="KW-1133">Transmembrane helix</keyword>
<feature type="transmembrane region" description="Helical" evidence="5">
    <location>
        <begin position="309"/>
        <end position="333"/>
    </location>
</feature>
<keyword evidence="2 5" id="KW-0812">Transmembrane</keyword>
<accession>A0AAE1D7E7</accession>
<dbReference type="Gene3D" id="1.20.1070.10">
    <property type="entry name" value="Rhodopsin 7-helix transmembrane proteins"/>
    <property type="match status" value="1"/>
</dbReference>
<dbReference type="PRINTS" id="PR00237">
    <property type="entry name" value="GPCRRHODOPSN"/>
</dbReference>
<dbReference type="AlphaFoldDB" id="A0AAE1D7E7"/>
<dbReference type="SUPFAM" id="SSF81321">
    <property type="entry name" value="Family A G protein-coupled receptor-like"/>
    <property type="match status" value="1"/>
</dbReference>
<evidence type="ECO:0000256" key="3">
    <source>
        <dbReference type="ARBA" id="ARBA00022989"/>
    </source>
</evidence>
<protein>
    <recommendedName>
        <fullName evidence="6">G-protein coupled receptors family 1 profile domain-containing protein</fullName>
    </recommendedName>
</protein>
<feature type="transmembrane region" description="Helical" evidence="5">
    <location>
        <begin position="33"/>
        <end position="56"/>
    </location>
</feature>
<keyword evidence="4 5" id="KW-0472">Membrane</keyword>
<feature type="transmembrane region" description="Helical" evidence="5">
    <location>
        <begin position="212"/>
        <end position="230"/>
    </location>
</feature>
<dbReference type="Proteomes" id="UP001283361">
    <property type="component" value="Unassembled WGS sequence"/>
</dbReference>
<gene>
    <name evidence="7" type="ORF">RRG08_052178</name>
</gene>
<dbReference type="InterPro" id="IPR017452">
    <property type="entry name" value="GPCR_Rhodpsn_7TM"/>
</dbReference>
<feature type="transmembrane region" description="Helical" evidence="5">
    <location>
        <begin position="68"/>
        <end position="88"/>
    </location>
</feature>
<feature type="transmembrane region" description="Helical" evidence="5">
    <location>
        <begin position="156"/>
        <end position="177"/>
    </location>
</feature>
<dbReference type="PANTHER" id="PTHR46641:SF2">
    <property type="entry name" value="FMRFAMIDE RECEPTOR"/>
    <property type="match status" value="1"/>
</dbReference>
<dbReference type="GO" id="GO:0004930">
    <property type="term" value="F:G protein-coupled receptor activity"/>
    <property type="evidence" value="ECO:0007669"/>
    <property type="project" value="InterPro"/>
</dbReference>
<sequence length="353" mass="39724">MELVHSTENVSKVSIEHGASLSYSAGYLMLEKILASIWPAIILFGWVSNIINIVVFLKSGNKDNVTTLLLSLAVSDFVFLTLITPSICGSVIRSLLISYSLPFDVSILLFLLYWPAFTAYDLSAFISVSLGVMRCACVAMPLKFKFVFTRSRTIKWVIFLAVLAVSLRLPVFTIHRISWRTDPQTNMSSPYLKGVNYAYMAARINDILNRGIVIYILYITMVTCVAVLTFKLYQASKIRRACTTVVSKTSDQAPDKPAAHGLSSKDIQVVKSVVMVCMIFTLAQLPFLFLSSSRLFRPDFGSKQTLAYLFAMLSHISLTCSYLNASINIFVYYRYNTRYRSVLRLMLSVKNEQ</sequence>
<comment type="subcellular location">
    <subcellularLocation>
        <location evidence="1">Membrane</location>
    </subcellularLocation>
</comment>
<dbReference type="PROSITE" id="PS50262">
    <property type="entry name" value="G_PROTEIN_RECEP_F1_2"/>
    <property type="match status" value="1"/>
</dbReference>
<reference evidence="7" key="1">
    <citation type="journal article" date="2023" name="G3 (Bethesda)">
        <title>A reference genome for the long-term kleptoplast-retaining sea slug Elysia crispata morphotype clarki.</title>
        <authorList>
            <person name="Eastman K.E."/>
            <person name="Pendleton A.L."/>
            <person name="Shaikh M.A."/>
            <person name="Suttiyut T."/>
            <person name="Ogas R."/>
            <person name="Tomko P."/>
            <person name="Gavelis G."/>
            <person name="Widhalm J.R."/>
            <person name="Wisecaver J.H."/>
        </authorList>
    </citation>
    <scope>NUCLEOTIDE SEQUENCE</scope>
    <source>
        <strain evidence="7">ECLA1</strain>
    </source>
</reference>
<evidence type="ECO:0000313" key="7">
    <source>
        <dbReference type="EMBL" id="KAK3760229.1"/>
    </source>
</evidence>
<feature type="transmembrane region" description="Helical" evidence="5">
    <location>
        <begin position="269"/>
        <end position="289"/>
    </location>
</feature>
<proteinExistence type="predicted"/>
<dbReference type="InterPro" id="IPR000276">
    <property type="entry name" value="GPCR_Rhodpsn"/>
</dbReference>
<feature type="transmembrane region" description="Helical" evidence="5">
    <location>
        <begin position="122"/>
        <end position="144"/>
    </location>
</feature>
<dbReference type="EMBL" id="JAWDGP010005037">
    <property type="protein sequence ID" value="KAK3760229.1"/>
    <property type="molecule type" value="Genomic_DNA"/>
</dbReference>
<evidence type="ECO:0000256" key="5">
    <source>
        <dbReference type="SAM" id="Phobius"/>
    </source>
</evidence>
<evidence type="ECO:0000256" key="2">
    <source>
        <dbReference type="ARBA" id="ARBA00022692"/>
    </source>
</evidence>
<evidence type="ECO:0000256" key="1">
    <source>
        <dbReference type="ARBA" id="ARBA00004370"/>
    </source>
</evidence>
<feature type="domain" description="G-protein coupled receptors family 1 profile" evidence="6">
    <location>
        <begin position="48"/>
        <end position="332"/>
    </location>
</feature>
<comment type="caution">
    <text evidence="7">The sequence shown here is derived from an EMBL/GenBank/DDBJ whole genome shotgun (WGS) entry which is preliminary data.</text>
</comment>
<evidence type="ECO:0000259" key="6">
    <source>
        <dbReference type="PROSITE" id="PS50262"/>
    </source>
</evidence>
<dbReference type="InterPro" id="IPR052954">
    <property type="entry name" value="GPCR-Ligand_Int"/>
</dbReference>
<name>A0AAE1D7E7_9GAST</name>
<dbReference type="PANTHER" id="PTHR46641">
    <property type="entry name" value="FMRFAMIDE RECEPTOR-RELATED"/>
    <property type="match status" value="1"/>
</dbReference>
<feature type="transmembrane region" description="Helical" evidence="5">
    <location>
        <begin position="95"/>
        <end position="116"/>
    </location>
</feature>
<dbReference type="GO" id="GO:0016020">
    <property type="term" value="C:membrane"/>
    <property type="evidence" value="ECO:0007669"/>
    <property type="project" value="UniProtKB-SubCell"/>
</dbReference>
<keyword evidence="8" id="KW-1185">Reference proteome</keyword>
<evidence type="ECO:0000313" key="8">
    <source>
        <dbReference type="Proteomes" id="UP001283361"/>
    </source>
</evidence>
<organism evidence="7 8">
    <name type="scientific">Elysia crispata</name>
    <name type="common">lettuce slug</name>
    <dbReference type="NCBI Taxonomy" id="231223"/>
    <lineage>
        <taxon>Eukaryota</taxon>
        <taxon>Metazoa</taxon>
        <taxon>Spiralia</taxon>
        <taxon>Lophotrochozoa</taxon>
        <taxon>Mollusca</taxon>
        <taxon>Gastropoda</taxon>
        <taxon>Heterobranchia</taxon>
        <taxon>Euthyneura</taxon>
        <taxon>Panpulmonata</taxon>
        <taxon>Sacoglossa</taxon>
        <taxon>Placobranchoidea</taxon>
        <taxon>Plakobranchidae</taxon>
        <taxon>Elysia</taxon>
    </lineage>
</organism>